<reference evidence="2" key="2">
    <citation type="submission" date="2018-05" db="EMBL/GenBank/DDBJ databases">
        <title>OpunRS2 (Oryza punctata Reference Sequence Version 2).</title>
        <authorList>
            <person name="Zhang J."/>
            <person name="Kudrna D."/>
            <person name="Lee S."/>
            <person name="Talag J."/>
            <person name="Welchert J."/>
            <person name="Wing R.A."/>
        </authorList>
    </citation>
    <scope>NUCLEOTIDE SEQUENCE [LARGE SCALE GENOMIC DNA]</scope>
</reference>
<evidence type="ECO:0000313" key="2">
    <source>
        <dbReference type="EnsemblPlants" id="OPUNC03G14600.1"/>
    </source>
</evidence>
<protein>
    <submittedName>
        <fullName evidence="2">Uncharacterized protein</fullName>
    </submittedName>
</protein>
<dbReference type="Gramene" id="OPUNC03G14600.1">
    <property type="protein sequence ID" value="OPUNC03G14600.1"/>
    <property type="gene ID" value="OPUNC03G14600"/>
</dbReference>
<dbReference type="EnsemblPlants" id="OPUNC03G14600.1">
    <property type="protein sequence ID" value="OPUNC03G14600.1"/>
    <property type="gene ID" value="OPUNC03G14600"/>
</dbReference>
<name>A0A0E0KCY1_ORYPU</name>
<keyword evidence="3" id="KW-1185">Reference proteome</keyword>
<sequence>MSTRGSAPPHLARSAMPLSRSRTGRSPPSSLPEPRSKDRSRSFCVEMANVNNCSSSTASCGTNLPTNFLGSFDYHIDEEVNVIVSRIARGFALRPL</sequence>
<proteinExistence type="predicted"/>
<feature type="compositionally biased region" description="Low complexity" evidence="1">
    <location>
        <begin position="17"/>
        <end position="28"/>
    </location>
</feature>
<dbReference type="AlphaFoldDB" id="A0A0E0KCY1"/>
<dbReference type="STRING" id="4537.A0A0E0KCY1"/>
<dbReference type="Proteomes" id="UP000026962">
    <property type="component" value="Chromosome 3"/>
</dbReference>
<accession>A0A0E0KCY1</accession>
<organism evidence="2">
    <name type="scientific">Oryza punctata</name>
    <name type="common">Red rice</name>
    <dbReference type="NCBI Taxonomy" id="4537"/>
    <lineage>
        <taxon>Eukaryota</taxon>
        <taxon>Viridiplantae</taxon>
        <taxon>Streptophyta</taxon>
        <taxon>Embryophyta</taxon>
        <taxon>Tracheophyta</taxon>
        <taxon>Spermatophyta</taxon>
        <taxon>Magnoliopsida</taxon>
        <taxon>Liliopsida</taxon>
        <taxon>Poales</taxon>
        <taxon>Poaceae</taxon>
        <taxon>BOP clade</taxon>
        <taxon>Oryzoideae</taxon>
        <taxon>Oryzeae</taxon>
        <taxon>Oryzinae</taxon>
        <taxon>Oryza</taxon>
    </lineage>
</organism>
<evidence type="ECO:0000313" key="3">
    <source>
        <dbReference type="Proteomes" id="UP000026962"/>
    </source>
</evidence>
<evidence type="ECO:0000256" key="1">
    <source>
        <dbReference type="SAM" id="MobiDB-lite"/>
    </source>
</evidence>
<reference evidence="2" key="1">
    <citation type="submission" date="2015-04" db="UniProtKB">
        <authorList>
            <consortium name="EnsemblPlants"/>
        </authorList>
    </citation>
    <scope>IDENTIFICATION</scope>
</reference>
<dbReference type="HOGENOM" id="CLU_156160_0_0_1"/>
<feature type="region of interest" description="Disordered" evidence="1">
    <location>
        <begin position="1"/>
        <end position="40"/>
    </location>
</feature>